<evidence type="ECO:0000256" key="1">
    <source>
        <dbReference type="SAM" id="MobiDB-lite"/>
    </source>
</evidence>
<organism evidence="3 4">
    <name type="scientific">Mycolicibacterium mucogenicum</name>
    <name type="common">Mycobacterium mucogenicum</name>
    <dbReference type="NCBI Taxonomy" id="56689"/>
    <lineage>
        <taxon>Bacteria</taxon>
        <taxon>Bacillati</taxon>
        <taxon>Actinomycetota</taxon>
        <taxon>Actinomycetes</taxon>
        <taxon>Mycobacteriales</taxon>
        <taxon>Mycobacteriaceae</taxon>
        <taxon>Mycolicibacterium</taxon>
    </lineage>
</organism>
<dbReference type="Proteomes" id="UP000093898">
    <property type="component" value="Unassembled WGS sequence"/>
</dbReference>
<sequence>MLRKFRRCGVGAGDDANAASVPTLTSGAGAGDGTTGTALAGAATRLGVLAAAFVGVLAGLLAGVFADVVAFAARVPRAVVRRVGSVTVHPSL</sequence>
<evidence type="ECO:0000313" key="4">
    <source>
        <dbReference type="Proteomes" id="UP000093898"/>
    </source>
</evidence>
<accession>A0A1A3GL20</accession>
<evidence type="ECO:0000256" key="2">
    <source>
        <dbReference type="SAM" id="Phobius"/>
    </source>
</evidence>
<keyword evidence="2" id="KW-0812">Transmembrane</keyword>
<evidence type="ECO:0000313" key="3">
    <source>
        <dbReference type="EMBL" id="OBJ36069.1"/>
    </source>
</evidence>
<dbReference type="AlphaFoldDB" id="A0A1A3GL20"/>
<gene>
    <name evidence="3" type="ORF">A5630_08285</name>
</gene>
<reference evidence="3 4" key="1">
    <citation type="submission" date="2016-06" db="EMBL/GenBank/DDBJ databases">
        <authorList>
            <person name="Kjaerup R.B."/>
            <person name="Dalgaard T.S."/>
            <person name="Juul-Madsen H.R."/>
        </authorList>
    </citation>
    <scope>NUCLEOTIDE SEQUENCE [LARGE SCALE GENOMIC DNA]</scope>
    <source>
        <strain evidence="3 4">1127319.6</strain>
    </source>
</reference>
<keyword evidence="2" id="KW-1133">Transmembrane helix</keyword>
<comment type="caution">
    <text evidence="3">The sequence shown here is derived from an EMBL/GenBank/DDBJ whole genome shotgun (WGS) entry which is preliminary data.</text>
</comment>
<feature type="transmembrane region" description="Helical" evidence="2">
    <location>
        <begin position="48"/>
        <end position="73"/>
    </location>
</feature>
<protein>
    <submittedName>
        <fullName evidence="3">Uncharacterized protein</fullName>
    </submittedName>
</protein>
<feature type="region of interest" description="Disordered" evidence="1">
    <location>
        <begin position="11"/>
        <end position="32"/>
    </location>
</feature>
<keyword evidence="2" id="KW-0472">Membrane</keyword>
<proteinExistence type="predicted"/>
<dbReference type="EMBL" id="LZLC01000253">
    <property type="protein sequence ID" value="OBJ36069.1"/>
    <property type="molecule type" value="Genomic_DNA"/>
</dbReference>
<name>A0A1A3GL20_MYCMU</name>